<evidence type="ECO:0000256" key="1">
    <source>
        <dbReference type="ARBA" id="ARBA00009312"/>
    </source>
</evidence>
<keyword evidence="2 4" id="KW-0689">Ribosomal protein</keyword>
<sequence>MLSIVIVKQDEQDIPGLTDTVLPNNLGPRRAAKIRKFCNLSKEDDVRKYVIGREVNSAKKENAKLYTKVPKISGLVTPTRLQHRCHLRFVKLRKLEHQKEQKGEYDALLAKRVADKKAKVAAIKVSHHQTATTA</sequence>
<organism evidence="4 5">
    <name type="scientific">Marasmius crinis-equi</name>
    <dbReference type="NCBI Taxonomy" id="585013"/>
    <lineage>
        <taxon>Eukaryota</taxon>
        <taxon>Fungi</taxon>
        <taxon>Dikarya</taxon>
        <taxon>Basidiomycota</taxon>
        <taxon>Agaricomycotina</taxon>
        <taxon>Agaricomycetes</taxon>
        <taxon>Agaricomycetidae</taxon>
        <taxon>Agaricales</taxon>
        <taxon>Marasmiineae</taxon>
        <taxon>Marasmiaceae</taxon>
        <taxon>Marasmius</taxon>
    </lineage>
</organism>
<dbReference type="InterPro" id="IPR001377">
    <property type="entry name" value="Ribosomal_eS6"/>
</dbReference>
<evidence type="ECO:0000313" key="5">
    <source>
        <dbReference type="Proteomes" id="UP001465976"/>
    </source>
</evidence>
<dbReference type="Proteomes" id="UP001465976">
    <property type="component" value="Unassembled WGS sequence"/>
</dbReference>
<evidence type="ECO:0000256" key="3">
    <source>
        <dbReference type="ARBA" id="ARBA00023274"/>
    </source>
</evidence>
<gene>
    <name evidence="4" type="primary">RPS6_5</name>
    <name evidence="4" type="ORF">V5O48_014209</name>
</gene>
<dbReference type="GO" id="GO:0005840">
    <property type="term" value="C:ribosome"/>
    <property type="evidence" value="ECO:0007669"/>
    <property type="project" value="UniProtKB-KW"/>
</dbReference>
<comment type="similarity">
    <text evidence="1">Belongs to the eukaryotic ribosomal protein eS6 family.</text>
</comment>
<accession>A0ABR3EYC4</accession>
<dbReference type="PANTHER" id="PTHR11502">
    <property type="entry name" value="40S RIBOSOMAL PROTEIN S6"/>
    <property type="match status" value="1"/>
</dbReference>
<proteinExistence type="inferred from homology"/>
<reference evidence="4 5" key="1">
    <citation type="submission" date="2024-02" db="EMBL/GenBank/DDBJ databases">
        <title>A draft genome for the cacao thread blight pathogen Marasmius crinis-equi.</title>
        <authorList>
            <person name="Cohen S.P."/>
            <person name="Baruah I.K."/>
            <person name="Amoako-Attah I."/>
            <person name="Bukari Y."/>
            <person name="Meinhardt L.W."/>
            <person name="Bailey B.A."/>
        </authorList>
    </citation>
    <scope>NUCLEOTIDE SEQUENCE [LARGE SCALE GENOMIC DNA]</scope>
    <source>
        <strain evidence="4 5">GH-76</strain>
    </source>
</reference>
<protein>
    <submittedName>
        <fullName evidence="4">40S ribosomal protein S6</fullName>
    </submittedName>
</protein>
<keyword evidence="5" id="KW-1185">Reference proteome</keyword>
<evidence type="ECO:0000256" key="2">
    <source>
        <dbReference type="ARBA" id="ARBA00022980"/>
    </source>
</evidence>
<dbReference type="Gene3D" id="1.20.5.2650">
    <property type="match status" value="1"/>
</dbReference>
<dbReference type="EMBL" id="JBAHYK010001495">
    <property type="protein sequence ID" value="KAL0567789.1"/>
    <property type="molecule type" value="Genomic_DNA"/>
</dbReference>
<comment type="caution">
    <text evidence="4">The sequence shown here is derived from an EMBL/GenBank/DDBJ whole genome shotgun (WGS) entry which is preliminary data.</text>
</comment>
<keyword evidence="3" id="KW-0687">Ribonucleoprotein</keyword>
<name>A0ABR3EYC4_9AGAR</name>
<evidence type="ECO:0000313" key="4">
    <source>
        <dbReference type="EMBL" id="KAL0567789.1"/>
    </source>
</evidence>